<comment type="caution">
    <text evidence="1">The sequence shown here is derived from an EMBL/GenBank/DDBJ whole genome shotgun (WGS) entry which is preliminary data.</text>
</comment>
<keyword evidence="2" id="KW-1185">Reference proteome</keyword>
<protein>
    <submittedName>
        <fullName evidence="1">Uncharacterized protein</fullName>
    </submittedName>
</protein>
<organism evidence="1 2">
    <name type="scientific">Helianthus annuus</name>
    <name type="common">Common sunflower</name>
    <dbReference type="NCBI Taxonomy" id="4232"/>
    <lineage>
        <taxon>Eukaryota</taxon>
        <taxon>Viridiplantae</taxon>
        <taxon>Streptophyta</taxon>
        <taxon>Embryophyta</taxon>
        <taxon>Tracheophyta</taxon>
        <taxon>Spermatophyta</taxon>
        <taxon>Magnoliopsida</taxon>
        <taxon>eudicotyledons</taxon>
        <taxon>Gunneridae</taxon>
        <taxon>Pentapetalae</taxon>
        <taxon>asterids</taxon>
        <taxon>campanulids</taxon>
        <taxon>Asterales</taxon>
        <taxon>Asteraceae</taxon>
        <taxon>Asteroideae</taxon>
        <taxon>Heliantheae alliance</taxon>
        <taxon>Heliantheae</taxon>
        <taxon>Helianthus</taxon>
    </lineage>
</organism>
<dbReference type="Gramene" id="mRNA:HanXRQr2_Chr11g0501281">
    <property type="protein sequence ID" value="CDS:HanXRQr2_Chr11g0501281.1"/>
    <property type="gene ID" value="HanXRQr2_Chr11g0501281"/>
</dbReference>
<dbReference type="EMBL" id="MNCJ02000326">
    <property type="protein sequence ID" value="KAF5782866.1"/>
    <property type="molecule type" value="Genomic_DNA"/>
</dbReference>
<reference evidence="1" key="1">
    <citation type="journal article" date="2017" name="Nature">
        <title>The sunflower genome provides insights into oil metabolism, flowering and Asterid evolution.</title>
        <authorList>
            <person name="Badouin H."/>
            <person name="Gouzy J."/>
            <person name="Grassa C.J."/>
            <person name="Murat F."/>
            <person name="Staton S.E."/>
            <person name="Cottret L."/>
            <person name="Lelandais-Briere C."/>
            <person name="Owens G.L."/>
            <person name="Carrere S."/>
            <person name="Mayjonade B."/>
            <person name="Legrand L."/>
            <person name="Gill N."/>
            <person name="Kane N.C."/>
            <person name="Bowers J.E."/>
            <person name="Hubner S."/>
            <person name="Bellec A."/>
            <person name="Berard A."/>
            <person name="Berges H."/>
            <person name="Blanchet N."/>
            <person name="Boniface M.C."/>
            <person name="Brunel D."/>
            <person name="Catrice O."/>
            <person name="Chaidir N."/>
            <person name="Claudel C."/>
            <person name="Donnadieu C."/>
            <person name="Faraut T."/>
            <person name="Fievet G."/>
            <person name="Helmstetter N."/>
            <person name="King M."/>
            <person name="Knapp S.J."/>
            <person name="Lai Z."/>
            <person name="Le Paslier M.C."/>
            <person name="Lippi Y."/>
            <person name="Lorenzon L."/>
            <person name="Mandel J.R."/>
            <person name="Marage G."/>
            <person name="Marchand G."/>
            <person name="Marquand E."/>
            <person name="Bret-Mestries E."/>
            <person name="Morien E."/>
            <person name="Nambeesan S."/>
            <person name="Nguyen T."/>
            <person name="Pegot-Espagnet P."/>
            <person name="Pouilly N."/>
            <person name="Raftis F."/>
            <person name="Sallet E."/>
            <person name="Schiex T."/>
            <person name="Thomas J."/>
            <person name="Vandecasteele C."/>
            <person name="Vares D."/>
            <person name="Vear F."/>
            <person name="Vautrin S."/>
            <person name="Crespi M."/>
            <person name="Mangin B."/>
            <person name="Burke J.M."/>
            <person name="Salse J."/>
            <person name="Munos S."/>
            <person name="Vincourt P."/>
            <person name="Rieseberg L.H."/>
            <person name="Langlade N.B."/>
        </authorList>
    </citation>
    <scope>NUCLEOTIDE SEQUENCE</scope>
    <source>
        <tissue evidence="1">Leaves</tissue>
    </source>
</reference>
<dbReference type="Proteomes" id="UP000215914">
    <property type="component" value="Unassembled WGS sequence"/>
</dbReference>
<reference evidence="1" key="2">
    <citation type="submission" date="2020-06" db="EMBL/GenBank/DDBJ databases">
        <title>Helianthus annuus Genome sequencing and assembly Release 2.</title>
        <authorList>
            <person name="Gouzy J."/>
            <person name="Langlade N."/>
            <person name="Munos S."/>
        </authorList>
    </citation>
    <scope>NUCLEOTIDE SEQUENCE</scope>
    <source>
        <tissue evidence="1">Leaves</tissue>
    </source>
</reference>
<proteinExistence type="predicted"/>
<accession>A0A9K3HRC7</accession>
<evidence type="ECO:0000313" key="2">
    <source>
        <dbReference type="Proteomes" id="UP000215914"/>
    </source>
</evidence>
<name>A0A9K3HRC7_HELAN</name>
<evidence type="ECO:0000313" key="1">
    <source>
        <dbReference type="EMBL" id="KAF5782866.1"/>
    </source>
</evidence>
<gene>
    <name evidence="1" type="ORF">HanXRQr2_Chr11g0501281</name>
</gene>
<dbReference type="AlphaFoldDB" id="A0A9K3HRC7"/>
<sequence>MQWPVMSMNKINTSMLELYFKKRQMPFSSVRFGQFCDFRPKVRFSTSGSKRFEILTFSSGLLTLSIFFC</sequence>